<organism evidence="1 2">
    <name type="scientific">Candidatus Ryanbacteria bacterium RIFCSPHIGHO2_02_FULL_45_13b</name>
    <dbReference type="NCBI Taxonomy" id="1802117"/>
    <lineage>
        <taxon>Bacteria</taxon>
        <taxon>Candidatus Ryaniibacteriota</taxon>
    </lineage>
</organism>
<dbReference type="AlphaFoldDB" id="A0A1G2G4B0"/>
<name>A0A1G2G4B0_9BACT</name>
<proteinExistence type="predicted"/>
<sequence length="303" mass="34259">MEMRDLEHVLHILTLAERSDRIGIVLGPESGDTELLAAHALKERLGEKAFILNAPEHLQDRWTHMFKKERPQKEFALALDTDIHPVDELRYEKEGGKLRIFLSPRGELTKDAFELEHRHVPSDMIIALGFVNETDLTRILETDTPLKNATALINLSRSSIEPLKKDLPLQPNQWDIGAMKLWSRALLRSYVEDGNALFWAFLPKEDFQKTNQSASILPALVADMGAVMALPPLRVILWQDEDSAANTVRVLLTGTDTNTIMKMAQATETPVTNGNLVLSGFTNFSEAEVEIRKLLKDLRHEVR</sequence>
<protein>
    <submittedName>
        <fullName evidence="1">Uncharacterized protein</fullName>
    </submittedName>
</protein>
<dbReference type="STRING" id="1802117.A3J54_04390"/>
<accession>A0A1G2G4B0</accession>
<dbReference type="Proteomes" id="UP000176576">
    <property type="component" value="Unassembled WGS sequence"/>
</dbReference>
<gene>
    <name evidence="1" type="ORF">A3J54_04390</name>
</gene>
<dbReference type="EMBL" id="MHNN01000024">
    <property type="protein sequence ID" value="OGZ45086.1"/>
    <property type="molecule type" value="Genomic_DNA"/>
</dbReference>
<evidence type="ECO:0000313" key="1">
    <source>
        <dbReference type="EMBL" id="OGZ45086.1"/>
    </source>
</evidence>
<reference evidence="1 2" key="1">
    <citation type="journal article" date="2016" name="Nat. Commun.">
        <title>Thousands of microbial genomes shed light on interconnected biogeochemical processes in an aquifer system.</title>
        <authorList>
            <person name="Anantharaman K."/>
            <person name="Brown C.T."/>
            <person name="Hug L.A."/>
            <person name="Sharon I."/>
            <person name="Castelle C.J."/>
            <person name="Probst A.J."/>
            <person name="Thomas B.C."/>
            <person name="Singh A."/>
            <person name="Wilkins M.J."/>
            <person name="Karaoz U."/>
            <person name="Brodie E.L."/>
            <person name="Williams K.H."/>
            <person name="Hubbard S.S."/>
            <person name="Banfield J.F."/>
        </authorList>
    </citation>
    <scope>NUCLEOTIDE SEQUENCE [LARGE SCALE GENOMIC DNA]</scope>
</reference>
<comment type="caution">
    <text evidence="1">The sequence shown here is derived from an EMBL/GenBank/DDBJ whole genome shotgun (WGS) entry which is preliminary data.</text>
</comment>
<evidence type="ECO:0000313" key="2">
    <source>
        <dbReference type="Proteomes" id="UP000176576"/>
    </source>
</evidence>